<evidence type="ECO:0000256" key="1">
    <source>
        <dbReference type="SAM" id="MobiDB-lite"/>
    </source>
</evidence>
<dbReference type="OrthoDB" id="7326421at2759"/>
<dbReference type="Gene3D" id="2.130.10.10">
    <property type="entry name" value="YVTN repeat-like/Quinoprotein amine dehydrogenase"/>
    <property type="match status" value="1"/>
</dbReference>
<dbReference type="SUPFAM" id="SSF50978">
    <property type="entry name" value="WD40 repeat-like"/>
    <property type="match status" value="1"/>
</dbReference>
<keyword evidence="3" id="KW-1185">Reference proteome</keyword>
<dbReference type="AlphaFoldDB" id="A0A8H4UBP1"/>
<feature type="compositionally biased region" description="Acidic residues" evidence="1">
    <location>
        <begin position="738"/>
        <end position="747"/>
    </location>
</feature>
<dbReference type="Proteomes" id="UP000622797">
    <property type="component" value="Unassembled WGS sequence"/>
</dbReference>
<organism evidence="2 3">
    <name type="scientific">Fusarium sarcochroum</name>
    <dbReference type="NCBI Taxonomy" id="1208366"/>
    <lineage>
        <taxon>Eukaryota</taxon>
        <taxon>Fungi</taxon>
        <taxon>Dikarya</taxon>
        <taxon>Ascomycota</taxon>
        <taxon>Pezizomycotina</taxon>
        <taxon>Sordariomycetes</taxon>
        <taxon>Hypocreomycetidae</taxon>
        <taxon>Hypocreales</taxon>
        <taxon>Nectriaceae</taxon>
        <taxon>Fusarium</taxon>
        <taxon>Fusarium lateritium species complex</taxon>
    </lineage>
</organism>
<protein>
    <submittedName>
        <fullName evidence="2">Uncharacterized protein</fullName>
    </submittedName>
</protein>
<evidence type="ECO:0000313" key="2">
    <source>
        <dbReference type="EMBL" id="KAF4972998.1"/>
    </source>
</evidence>
<dbReference type="InterPro" id="IPR015943">
    <property type="entry name" value="WD40/YVTN_repeat-like_dom_sf"/>
</dbReference>
<feature type="region of interest" description="Disordered" evidence="1">
    <location>
        <begin position="409"/>
        <end position="432"/>
    </location>
</feature>
<name>A0A8H4UBP1_9HYPO</name>
<reference evidence="2" key="2">
    <citation type="submission" date="2020-05" db="EMBL/GenBank/DDBJ databases">
        <authorList>
            <person name="Kim H.-S."/>
            <person name="Proctor R.H."/>
            <person name="Brown D.W."/>
        </authorList>
    </citation>
    <scope>NUCLEOTIDE SEQUENCE</scope>
    <source>
        <strain evidence="2">NRRL 20472</strain>
    </source>
</reference>
<gene>
    <name evidence="2" type="ORF">FSARC_575</name>
</gene>
<reference evidence="2" key="1">
    <citation type="journal article" date="2020" name="BMC Genomics">
        <title>Correction to: Identification and distribution of gene clusters required for synthesis of sphingolipid metabolism inhibitors in diverse species of the filamentous fungus Fusarium.</title>
        <authorList>
            <person name="Kim H.S."/>
            <person name="Lohmar J.M."/>
            <person name="Busman M."/>
            <person name="Brown D.W."/>
            <person name="Naumann T.A."/>
            <person name="Divon H.H."/>
            <person name="Lysoe E."/>
            <person name="Uhlig S."/>
            <person name="Proctor R.H."/>
        </authorList>
    </citation>
    <scope>NUCLEOTIDE SEQUENCE</scope>
    <source>
        <strain evidence="2">NRRL 20472</strain>
    </source>
</reference>
<feature type="region of interest" description="Disordered" evidence="1">
    <location>
        <begin position="721"/>
        <end position="747"/>
    </location>
</feature>
<accession>A0A8H4UBP1</accession>
<sequence>MLQHAIDPSIPCIANQKLLRPCAATASEFLFAQGPDIICCRCDSLSVKATFRRHEDNIELLVINSQSSTARGRLVVSYDASRTAIVWDLPNCEEKGRFAFIEDLTAAAWMANNNVALGIYGDGSLYIATLLPLTILHNLTPGQYPSPVSSIIGSEGLSPINNLEWHASSPREGVMILAVQKYNGDLRVWSVSVGKSIHKSPAVIRILNRDEKSVYGSNWIAWSKDGHIIQYFNKQIYSWNVKTRHVTHRRIQTPEPVCGLAVYGPEATLFTVGAIDTAQQFNLEPHGSSVDVLFASVRYPSDVLRPSSRGVEEARGRSETSTATVILCMQLLESDAYAIFCLSHLTRNQGWGSSKESYELVSPVSYVSPGTPTGSLITSHNDSDVEREIGEIYSTEYFPEATTTAYAATVPRHSRNRPSPPKHDSSSPKNPVLDLFQSTRASLRQELCLETRIVGTKDFTDDDPHRQMLRKIFRWNGTVDDLVRNEMGRYPEGTPGRTLLARWLNDADFAFPDTSSGQMTTTDWMLLALGNDRGHGPQQVLRHACIRRLLEIGDLHTAVTMMLAAGHHDKAIEAYILRECYMESLILTSLTSPGNWGRQATIIMRWGEWAQQNGQQQLAMRCFACIDRKQNELCKTTQSDFYAAAHGSHQVLSPSVSSALVQPNRRRSIAKTSVPNEPNQLFAVDDRKTPVTVNGLTSPRTDSDTAQSALWLQTANKSNCHMNLPTRAHGSLPSIPEAPEDTESEAS</sequence>
<comment type="caution">
    <text evidence="2">The sequence shown here is derived from an EMBL/GenBank/DDBJ whole genome shotgun (WGS) entry which is preliminary data.</text>
</comment>
<evidence type="ECO:0000313" key="3">
    <source>
        <dbReference type="Proteomes" id="UP000622797"/>
    </source>
</evidence>
<dbReference type="EMBL" id="JABEXW010000032">
    <property type="protein sequence ID" value="KAF4972998.1"/>
    <property type="molecule type" value="Genomic_DNA"/>
</dbReference>
<proteinExistence type="predicted"/>
<dbReference type="InterPro" id="IPR036322">
    <property type="entry name" value="WD40_repeat_dom_sf"/>
</dbReference>